<dbReference type="PANTHER" id="PTHR20883:SF48">
    <property type="entry name" value="ECTOINE DIOXYGENASE"/>
    <property type="match status" value="1"/>
</dbReference>
<dbReference type="KEGG" id="upi:EJG51_014215"/>
<gene>
    <name evidence="2" type="ORF">EJG51_014215</name>
</gene>
<organism evidence="2 3">
    <name type="scientific">Undibacterium piscinae</name>
    <dbReference type="NCBI Taxonomy" id="2495591"/>
    <lineage>
        <taxon>Bacteria</taxon>
        <taxon>Pseudomonadati</taxon>
        <taxon>Pseudomonadota</taxon>
        <taxon>Betaproteobacteria</taxon>
        <taxon>Burkholderiales</taxon>
        <taxon>Oxalobacteraceae</taxon>
        <taxon>Undibacterium</taxon>
    </lineage>
</organism>
<keyword evidence="3" id="KW-1185">Reference proteome</keyword>
<dbReference type="InterPro" id="IPR008775">
    <property type="entry name" value="Phytyl_CoA_dOase-like"/>
</dbReference>
<dbReference type="SUPFAM" id="SSF51197">
    <property type="entry name" value="Clavaminate synthase-like"/>
    <property type="match status" value="1"/>
</dbReference>
<keyword evidence="2" id="KW-0223">Dioxygenase</keyword>
<dbReference type="GO" id="GO:0005506">
    <property type="term" value="F:iron ion binding"/>
    <property type="evidence" value="ECO:0007669"/>
    <property type="project" value="UniProtKB-ARBA"/>
</dbReference>
<evidence type="ECO:0000313" key="3">
    <source>
        <dbReference type="Proteomes" id="UP000274350"/>
    </source>
</evidence>
<dbReference type="Proteomes" id="UP000274350">
    <property type="component" value="Chromosome"/>
</dbReference>
<dbReference type="AlphaFoldDB" id="A0A6M4A9Y7"/>
<reference evidence="2 3" key="1">
    <citation type="journal article" date="2019" name="Int. J. Syst. Evol. Microbiol.">
        <title>Undibacterium piscinae sp. nov., isolated from Korean shiner intestine.</title>
        <authorList>
            <person name="Lee S.Y."/>
            <person name="Kang W."/>
            <person name="Kim P.S."/>
            <person name="Kim H.S."/>
            <person name="Sung H."/>
            <person name="Shin N.R."/>
            <person name="Whon T.W."/>
            <person name="Yun J.H."/>
            <person name="Lee J.Y."/>
            <person name="Lee J.Y."/>
            <person name="Jung M.J."/>
            <person name="Jeong Y.S."/>
            <person name="Tak E.J."/>
            <person name="Han J.E."/>
            <person name="Hyun D.W."/>
            <person name="Kang M.S."/>
            <person name="Lee K.E."/>
            <person name="Lee B.H."/>
            <person name="Bae J.W."/>
        </authorList>
    </citation>
    <scope>NUCLEOTIDE SEQUENCE [LARGE SCALE GENOMIC DNA]</scope>
    <source>
        <strain evidence="2 3">S11R28</strain>
    </source>
</reference>
<dbReference type="GO" id="GO:0016706">
    <property type="term" value="F:2-oxoglutarate-dependent dioxygenase activity"/>
    <property type="evidence" value="ECO:0007669"/>
    <property type="project" value="UniProtKB-ARBA"/>
</dbReference>
<dbReference type="OrthoDB" id="9791262at2"/>
<dbReference type="Gene3D" id="2.60.120.620">
    <property type="entry name" value="q2cbj1_9rhob like domain"/>
    <property type="match status" value="1"/>
</dbReference>
<comment type="cofactor">
    <cofactor evidence="1">
        <name>Fe(2+)</name>
        <dbReference type="ChEBI" id="CHEBI:29033"/>
    </cofactor>
</comment>
<sequence>MLTPEQLQEFRINGYLVLPGMTDAAYCESVLAFAAQELLADAAPIEYEADTRYPGAPASRDAEGGRTARRLLQAVARSPLLADWARGEQLTAALRQLLGAGACLSQVHHNCIMTKQPRFSSITGWHRDSRYWQFQRAELVSAWLALRNETVENGCLLVMPGSHLWTIQPDQLDAAQFLRADLAQNQALLQQAIAVPLQQGDTLLFHSNLFHAAGCNQTAHSKFSMVFTYRAADNPPQAGTRSASLPEIEI</sequence>
<dbReference type="PANTHER" id="PTHR20883">
    <property type="entry name" value="PHYTANOYL-COA DIOXYGENASE DOMAIN CONTAINING 1"/>
    <property type="match status" value="1"/>
</dbReference>
<keyword evidence="2" id="KW-0560">Oxidoreductase</keyword>
<evidence type="ECO:0000313" key="2">
    <source>
        <dbReference type="EMBL" id="QJQ06799.1"/>
    </source>
</evidence>
<name>A0A6M4A9Y7_9BURK</name>
<evidence type="ECO:0000256" key="1">
    <source>
        <dbReference type="ARBA" id="ARBA00001954"/>
    </source>
</evidence>
<dbReference type="EMBL" id="CP051152">
    <property type="protein sequence ID" value="QJQ06799.1"/>
    <property type="molecule type" value="Genomic_DNA"/>
</dbReference>
<accession>A0A6M4A9Y7</accession>
<protein>
    <submittedName>
        <fullName evidence="2">Phytanoyl-CoA dioxygenase family protein</fullName>
    </submittedName>
</protein>
<dbReference type="Pfam" id="PF05721">
    <property type="entry name" value="PhyH"/>
    <property type="match status" value="1"/>
</dbReference>
<proteinExistence type="predicted"/>